<gene>
    <name evidence="1" type="ORF">D3H34_14660</name>
</gene>
<sequence>MSQLNVLIEKGKDIYGSYGALAEAIGVPNTHISMWKAGKRYCSPPDRAALASAVDEDPTEATIEAVIEGINLESPQGKRATHALQVALSKIKKL</sequence>
<evidence type="ECO:0000313" key="2">
    <source>
        <dbReference type="Proteomes" id="UP000265619"/>
    </source>
</evidence>
<dbReference type="Proteomes" id="UP000265619">
    <property type="component" value="Unassembled WGS sequence"/>
</dbReference>
<dbReference type="OrthoDB" id="8906920at2"/>
<comment type="caution">
    <text evidence="1">The sequence shown here is derived from an EMBL/GenBank/DDBJ whole genome shotgun (WGS) entry which is preliminary data.</text>
</comment>
<organism evidence="1 2">
    <name type="scientific">Acidovorax cavernicola</name>
    <dbReference type="NCBI Taxonomy" id="1675792"/>
    <lineage>
        <taxon>Bacteria</taxon>
        <taxon>Pseudomonadati</taxon>
        <taxon>Pseudomonadota</taxon>
        <taxon>Betaproteobacteria</taxon>
        <taxon>Burkholderiales</taxon>
        <taxon>Comamonadaceae</taxon>
        <taxon>Acidovorax</taxon>
    </lineage>
</organism>
<dbReference type="RefSeq" id="WP_119554241.1">
    <property type="nucleotide sequence ID" value="NZ_QXMN01000016.1"/>
</dbReference>
<dbReference type="AlphaFoldDB" id="A0A9X8D4K7"/>
<dbReference type="EMBL" id="QXMN01000016">
    <property type="protein sequence ID" value="RIX79341.1"/>
    <property type="molecule type" value="Genomic_DNA"/>
</dbReference>
<evidence type="ECO:0000313" key="1">
    <source>
        <dbReference type="EMBL" id="RIX79341.1"/>
    </source>
</evidence>
<dbReference type="GO" id="GO:0003677">
    <property type="term" value="F:DNA binding"/>
    <property type="evidence" value="ECO:0007669"/>
    <property type="project" value="InterPro"/>
</dbReference>
<keyword evidence="2" id="KW-1185">Reference proteome</keyword>
<dbReference type="InterPro" id="IPR010982">
    <property type="entry name" value="Lambda_DNA-bd_dom_sf"/>
</dbReference>
<protein>
    <submittedName>
        <fullName evidence="1">Uncharacterized protein</fullName>
    </submittedName>
</protein>
<reference evidence="1 2" key="1">
    <citation type="submission" date="2018-09" db="EMBL/GenBank/DDBJ databases">
        <title>Acidovorax cavernicola nov. sp. isolated from Gruta de las Maravillas (Aracena, Spain).</title>
        <authorList>
            <person name="Jurado V."/>
            <person name="Gutierrez-Patricio S."/>
            <person name="Gonzalez-Pimentel J.L."/>
            <person name="Miller A.Z."/>
            <person name="Laiz L."/>
            <person name="Saiz-Jimenez C."/>
        </authorList>
    </citation>
    <scope>NUCLEOTIDE SEQUENCE [LARGE SCALE GENOMIC DNA]</scope>
    <source>
        <strain evidence="1 2">1011MAR4D40.2</strain>
    </source>
</reference>
<accession>A0A9X8D4K7</accession>
<name>A0A9X8D4K7_9BURK</name>
<proteinExistence type="predicted"/>
<dbReference type="SUPFAM" id="SSF47413">
    <property type="entry name" value="lambda repressor-like DNA-binding domains"/>
    <property type="match status" value="1"/>
</dbReference>